<proteinExistence type="predicted"/>
<dbReference type="Proteomes" id="UP000182375">
    <property type="component" value="Unassembled WGS sequence"/>
</dbReference>
<dbReference type="InterPro" id="IPR001387">
    <property type="entry name" value="Cro/C1-type_HTH"/>
</dbReference>
<sequence length="89" mass="10353">MQPARPFVPSHVWARQEVRDALLRMDFGRLCQLVREYGHLRQEDIALLTGLSQAFLSMLESGQRRLCRRSRNSPPRRSRNSPGPRPSRV</sequence>
<dbReference type="CDD" id="cd00093">
    <property type="entry name" value="HTH_XRE"/>
    <property type="match status" value="1"/>
</dbReference>
<evidence type="ECO:0000313" key="3">
    <source>
        <dbReference type="Proteomes" id="UP000182375"/>
    </source>
</evidence>
<dbReference type="InterPro" id="IPR010982">
    <property type="entry name" value="Lambda_DNA-bd_dom_sf"/>
</dbReference>
<feature type="compositionally biased region" description="Basic residues" evidence="1">
    <location>
        <begin position="65"/>
        <end position="79"/>
    </location>
</feature>
<protein>
    <recommendedName>
        <fullName evidence="4">Helix-turn-helix domain-containing protein</fullName>
    </recommendedName>
</protein>
<dbReference type="EMBL" id="FNTD01000004">
    <property type="protein sequence ID" value="SEC20870.1"/>
    <property type="molecule type" value="Genomic_DNA"/>
</dbReference>
<dbReference type="AlphaFoldDB" id="A0A1H4QMI2"/>
<evidence type="ECO:0000256" key="1">
    <source>
        <dbReference type="SAM" id="MobiDB-lite"/>
    </source>
</evidence>
<name>A0A1H4QMI2_9ACTN</name>
<feature type="region of interest" description="Disordered" evidence="1">
    <location>
        <begin position="65"/>
        <end position="89"/>
    </location>
</feature>
<reference evidence="2 3" key="1">
    <citation type="submission" date="2016-10" db="EMBL/GenBank/DDBJ databases">
        <authorList>
            <person name="de Groot N.N."/>
        </authorList>
    </citation>
    <scope>NUCLEOTIDE SEQUENCE [LARGE SCALE GENOMIC DNA]</scope>
    <source>
        <strain evidence="2 3">DSM 40306</strain>
    </source>
</reference>
<gene>
    <name evidence="2" type="ORF">SAMN04490357_1448</name>
</gene>
<evidence type="ECO:0000313" key="2">
    <source>
        <dbReference type="EMBL" id="SEC20870.1"/>
    </source>
</evidence>
<accession>A0A1H4QMI2</accession>
<dbReference type="Gene3D" id="1.10.260.40">
    <property type="entry name" value="lambda repressor-like DNA-binding domains"/>
    <property type="match status" value="1"/>
</dbReference>
<evidence type="ECO:0008006" key="4">
    <source>
        <dbReference type="Google" id="ProtNLM"/>
    </source>
</evidence>
<organism evidence="2 3">
    <name type="scientific">Streptomyces misionensis</name>
    <dbReference type="NCBI Taxonomy" id="67331"/>
    <lineage>
        <taxon>Bacteria</taxon>
        <taxon>Bacillati</taxon>
        <taxon>Actinomycetota</taxon>
        <taxon>Actinomycetes</taxon>
        <taxon>Kitasatosporales</taxon>
        <taxon>Streptomycetaceae</taxon>
        <taxon>Streptomyces</taxon>
    </lineage>
</organism>
<dbReference type="GO" id="GO:0003677">
    <property type="term" value="F:DNA binding"/>
    <property type="evidence" value="ECO:0007669"/>
    <property type="project" value="InterPro"/>
</dbReference>
<dbReference type="SUPFAM" id="SSF47413">
    <property type="entry name" value="lambda repressor-like DNA-binding domains"/>
    <property type="match status" value="1"/>
</dbReference>